<dbReference type="GeneTree" id="ENSGT00390000000406"/>
<reference evidence="2" key="2">
    <citation type="journal article" date="2008" name="Genome Biol.">
        <title>Improved genome assembly and evidence-based global gene model set for the chordate Ciona intestinalis: new insight into intron and operon populations.</title>
        <authorList>
            <person name="Satou Y."/>
            <person name="Mineta K."/>
            <person name="Ogasawara M."/>
            <person name="Sasakura Y."/>
            <person name="Shoguchi E."/>
            <person name="Ueno K."/>
            <person name="Yamada L."/>
            <person name="Matsumoto J."/>
            <person name="Wasserscheid J."/>
            <person name="Dewar K."/>
            <person name="Wiley G.B."/>
            <person name="Macmil S.L."/>
            <person name="Roe B.A."/>
            <person name="Zeller R.W."/>
            <person name="Hastings K.E."/>
            <person name="Lemaire P."/>
            <person name="Lindquist E."/>
            <person name="Endo T."/>
            <person name="Hotta K."/>
            <person name="Inaba K."/>
        </authorList>
    </citation>
    <scope>NUCLEOTIDE SEQUENCE [LARGE SCALE GENOMIC DNA]</scope>
    <source>
        <strain evidence="2">wild type</strain>
    </source>
</reference>
<gene>
    <name evidence="2" type="primary">LOC100181983</name>
</gene>
<protein>
    <submittedName>
        <fullName evidence="2">PRKC apoptosis WT1 regulator protein-like</fullName>
    </submittedName>
</protein>
<feature type="compositionally biased region" description="Polar residues" evidence="1">
    <location>
        <begin position="100"/>
        <end position="125"/>
    </location>
</feature>
<feature type="compositionally biased region" description="Basic and acidic residues" evidence="1">
    <location>
        <begin position="280"/>
        <end position="296"/>
    </location>
</feature>
<dbReference type="PANTHER" id="PTHR15093:SF1">
    <property type="entry name" value="PRKC APOPTOSIS WT1 REGULATOR PROTEIN"/>
    <property type="match status" value="1"/>
</dbReference>
<dbReference type="Ensembl" id="ENSCINT00000001639.3">
    <property type="protein sequence ID" value="ENSCINP00000001639.3"/>
    <property type="gene ID" value="ENSCING00000000899.3"/>
</dbReference>
<dbReference type="HOGENOM" id="CLU_1026570_0_0_1"/>
<dbReference type="PANTHER" id="PTHR15093">
    <property type="entry name" value="PROSTATE APOPTOSIS RESPONSE PROTEIN PAR-4"/>
    <property type="match status" value="1"/>
</dbReference>
<accession>F6U1G9</accession>
<keyword evidence="3" id="KW-1185">Reference proteome</keyword>
<evidence type="ECO:0000313" key="2">
    <source>
        <dbReference type="Ensembl" id="ENSCINP00000001639.3"/>
    </source>
</evidence>
<dbReference type="STRING" id="7719.ENSCINP00000001639"/>
<dbReference type="OMA" id="MTANFER"/>
<dbReference type="OrthoDB" id="6286739at2759"/>
<organism evidence="2 3">
    <name type="scientific">Ciona intestinalis</name>
    <name type="common">Transparent sea squirt</name>
    <name type="synonym">Ascidia intestinalis</name>
    <dbReference type="NCBI Taxonomy" id="7719"/>
    <lineage>
        <taxon>Eukaryota</taxon>
        <taxon>Metazoa</taxon>
        <taxon>Chordata</taxon>
        <taxon>Tunicata</taxon>
        <taxon>Ascidiacea</taxon>
        <taxon>Phlebobranchia</taxon>
        <taxon>Cionidae</taxon>
        <taxon>Ciona</taxon>
    </lineage>
</organism>
<dbReference type="InterPro" id="IPR026117">
    <property type="entry name" value="Par-4"/>
</dbReference>
<reference evidence="3" key="1">
    <citation type="journal article" date="2002" name="Science">
        <title>The draft genome of Ciona intestinalis: insights into chordate and vertebrate origins.</title>
        <authorList>
            <person name="Dehal P."/>
            <person name="Satou Y."/>
            <person name="Campbell R.K."/>
            <person name="Chapman J."/>
            <person name="Degnan B."/>
            <person name="De Tomaso A."/>
            <person name="Davidson B."/>
            <person name="Di Gregorio A."/>
            <person name="Gelpke M."/>
            <person name="Goodstein D.M."/>
            <person name="Harafuji N."/>
            <person name="Hastings K.E."/>
            <person name="Ho I."/>
            <person name="Hotta K."/>
            <person name="Huang W."/>
            <person name="Kawashima T."/>
            <person name="Lemaire P."/>
            <person name="Martinez D."/>
            <person name="Meinertzhagen I.A."/>
            <person name="Necula S."/>
            <person name="Nonaka M."/>
            <person name="Putnam N."/>
            <person name="Rash S."/>
            <person name="Saiga H."/>
            <person name="Satake M."/>
            <person name="Terry A."/>
            <person name="Yamada L."/>
            <person name="Wang H.G."/>
            <person name="Awazu S."/>
            <person name="Azumi K."/>
            <person name="Boore J."/>
            <person name="Branno M."/>
            <person name="Chin-Bow S."/>
            <person name="DeSantis R."/>
            <person name="Doyle S."/>
            <person name="Francino P."/>
            <person name="Keys D.N."/>
            <person name="Haga S."/>
            <person name="Hayashi H."/>
            <person name="Hino K."/>
            <person name="Imai K.S."/>
            <person name="Inaba K."/>
            <person name="Kano S."/>
            <person name="Kobayashi K."/>
            <person name="Kobayashi M."/>
            <person name="Lee B.I."/>
            <person name="Makabe K.W."/>
            <person name="Manohar C."/>
            <person name="Matassi G."/>
            <person name="Medina M."/>
            <person name="Mochizuki Y."/>
            <person name="Mount S."/>
            <person name="Morishita T."/>
            <person name="Miura S."/>
            <person name="Nakayama A."/>
            <person name="Nishizaka S."/>
            <person name="Nomoto H."/>
            <person name="Ohta F."/>
            <person name="Oishi K."/>
            <person name="Rigoutsos I."/>
            <person name="Sano M."/>
            <person name="Sasaki A."/>
            <person name="Sasakura Y."/>
            <person name="Shoguchi E."/>
            <person name="Shin-i T."/>
            <person name="Spagnuolo A."/>
            <person name="Stainier D."/>
            <person name="Suzuki M.M."/>
            <person name="Tassy O."/>
            <person name="Takatori N."/>
            <person name="Tokuoka M."/>
            <person name="Yagi K."/>
            <person name="Yoshizaki F."/>
            <person name="Wada S."/>
            <person name="Zhang C."/>
            <person name="Hyatt P.D."/>
            <person name="Larimer F."/>
            <person name="Detter C."/>
            <person name="Doggett N."/>
            <person name="Glavina T."/>
            <person name="Hawkins T."/>
            <person name="Richardson P."/>
            <person name="Lucas S."/>
            <person name="Kohara Y."/>
            <person name="Levine M."/>
            <person name="Satoh N."/>
            <person name="Rokhsar D.S."/>
        </authorList>
    </citation>
    <scope>NUCLEOTIDE SEQUENCE [LARGE SCALE GENOMIC DNA]</scope>
</reference>
<dbReference type="InParanoid" id="F6U1G9"/>
<evidence type="ECO:0000256" key="1">
    <source>
        <dbReference type="SAM" id="MobiDB-lite"/>
    </source>
</evidence>
<evidence type="ECO:0000313" key="3">
    <source>
        <dbReference type="Proteomes" id="UP000008144"/>
    </source>
</evidence>
<dbReference type="GO" id="GO:0043065">
    <property type="term" value="P:positive regulation of apoptotic process"/>
    <property type="evidence" value="ECO:0000318"/>
    <property type="project" value="GO_Central"/>
</dbReference>
<dbReference type="AlphaFoldDB" id="F6U1G9"/>
<feature type="compositionally biased region" description="Polar residues" evidence="1">
    <location>
        <begin position="31"/>
        <end position="40"/>
    </location>
</feature>
<dbReference type="GO" id="GO:0005737">
    <property type="term" value="C:cytoplasm"/>
    <property type="evidence" value="ECO:0000318"/>
    <property type="project" value="GO_Central"/>
</dbReference>
<feature type="compositionally biased region" description="Basic and acidic residues" evidence="1">
    <location>
        <begin position="43"/>
        <end position="53"/>
    </location>
</feature>
<accession>A0A1W2WFL7</accession>
<dbReference type="GO" id="GO:0005884">
    <property type="term" value="C:actin filament"/>
    <property type="evidence" value="ECO:0000318"/>
    <property type="project" value="GO_Central"/>
</dbReference>
<feature type="region of interest" description="Disordered" evidence="1">
    <location>
        <begin position="280"/>
        <end position="304"/>
    </location>
</feature>
<feature type="compositionally biased region" description="Basic and acidic residues" evidence="1">
    <location>
        <begin position="1"/>
        <end position="14"/>
    </location>
</feature>
<reference evidence="2" key="4">
    <citation type="submission" date="2025-09" db="UniProtKB">
        <authorList>
            <consortium name="Ensembl"/>
        </authorList>
    </citation>
    <scope>IDENTIFICATION</scope>
</reference>
<dbReference type="RefSeq" id="XP_002130071.1">
    <property type="nucleotide sequence ID" value="XM_002130035.5"/>
</dbReference>
<dbReference type="Proteomes" id="UP000008144">
    <property type="component" value="Chromosome 2"/>
</dbReference>
<sequence length="304" mass="34549">MFHPNRPSEDDRPRSSRRYRTSRSRDLDYEVNSNGNNSVAMDNDAKGSVRDAMKTPQRNTTSANRSPLPRRKSTLIETMTANFERKNTEIVVTSAPVKVRSNQNGDVKQSEPPVQTEQTDTSTSPQEKKSGPSARRGKQQREKRMLRQKRRSTGVVSLKDIQNEADNSGDVEKQKVNADETETVKNTQSNEFSPPSDSTVSRFNLNVSDLQLHGSGVDTKNEHGCSRCQSENEASKAIGSKNSEIKTLQRKLEDAEFTIAKLRKELKTMDNEMHQLENENQQLKKDNKMLDDENKTMLRLIRRP</sequence>
<reference evidence="2" key="3">
    <citation type="submission" date="2025-08" db="UniProtKB">
        <authorList>
            <consortium name="Ensembl"/>
        </authorList>
    </citation>
    <scope>IDENTIFICATION</scope>
</reference>
<dbReference type="GeneID" id="100181983"/>
<feature type="compositionally biased region" description="Polar residues" evidence="1">
    <location>
        <begin position="184"/>
        <end position="199"/>
    </location>
</feature>
<name>F6U1G9_CIOIN</name>
<dbReference type="KEGG" id="cin:100181983"/>
<dbReference type="GO" id="GO:0006915">
    <property type="term" value="P:apoptotic process"/>
    <property type="evidence" value="ECO:0007669"/>
    <property type="project" value="InterPro"/>
</dbReference>
<proteinExistence type="predicted"/>
<dbReference type="EMBL" id="EAAA01001360">
    <property type="status" value="NOT_ANNOTATED_CDS"/>
    <property type="molecule type" value="Genomic_DNA"/>
</dbReference>
<feature type="compositionally biased region" description="Polar residues" evidence="1">
    <location>
        <begin position="56"/>
        <end position="65"/>
    </location>
</feature>
<feature type="region of interest" description="Disordered" evidence="1">
    <location>
        <begin position="1"/>
        <end position="199"/>
    </location>
</feature>